<organism evidence="1">
    <name type="scientific">marine sediment metagenome</name>
    <dbReference type="NCBI Taxonomy" id="412755"/>
    <lineage>
        <taxon>unclassified sequences</taxon>
        <taxon>metagenomes</taxon>
        <taxon>ecological metagenomes</taxon>
    </lineage>
</organism>
<dbReference type="AlphaFoldDB" id="A0A0F9J3A8"/>
<reference evidence="1" key="1">
    <citation type="journal article" date="2015" name="Nature">
        <title>Complex archaea that bridge the gap between prokaryotes and eukaryotes.</title>
        <authorList>
            <person name="Spang A."/>
            <person name="Saw J.H."/>
            <person name="Jorgensen S.L."/>
            <person name="Zaremba-Niedzwiedzka K."/>
            <person name="Martijn J."/>
            <person name="Lind A.E."/>
            <person name="van Eijk R."/>
            <person name="Schleper C."/>
            <person name="Guy L."/>
            <person name="Ettema T.J."/>
        </authorList>
    </citation>
    <scope>NUCLEOTIDE SEQUENCE</scope>
</reference>
<accession>A0A0F9J3A8</accession>
<protein>
    <submittedName>
        <fullName evidence="1">Uncharacterized protein</fullName>
    </submittedName>
</protein>
<comment type="caution">
    <text evidence="1">The sequence shown here is derived from an EMBL/GenBank/DDBJ whole genome shotgun (WGS) entry which is preliminary data.</text>
</comment>
<sequence length="225" mass="24850">MAQAQAKDARISPREISLCTPACTGRSSRCPRCSDRTCTAPRLPRSRHPERIEWTASSSLQSLVWRDGVVHQGTLGADLVHPSLWKSPKPGPAERRGVLSTSKQSHRCIGRFDHETCQMCFDGVRCGARSSPALKTGILIVPQESDLTTVSGFPQGYQNSVRTNRALALHTCSASIHIRLDPASRTLRYFGQACRRRWLAGTITSCHLPRIDSTDRSRSVCHMSS</sequence>
<proteinExistence type="predicted"/>
<gene>
    <name evidence="1" type="ORF">LCGC14_1505400</name>
</gene>
<name>A0A0F9J3A8_9ZZZZ</name>
<dbReference type="EMBL" id="LAZR01010980">
    <property type="protein sequence ID" value="KKM64038.1"/>
    <property type="molecule type" value="Genomic_DNA"/>
</dbReference>
<evidence type="ECO:0000313" key="1">
    <source>
        <dbReference type="EMBL" id="KKM64038.1"/>
    </source>
</evidence>